<comment type="caution">
    <text evidence="1">The sequence shown here is derived from an EMBL/GenBank/DDBJ whole genome shotgun (WGS) entry which is preliminary data.</text>
</comment>
<dbReference type="OrthoDB" id="2443813at2759"/>
<evidence type="ECO:0000313" key="2">
    <source>
        <dbReference type="Proteomes" id="UP000789759"/>
    </source>
</evidence>
<sequence length="120" mass="13181">KLVLNATIENGWSFNWVEKESSIAMLKFKNPNLVIPSRHTLGGRILKDATQELHSELITKATHDIVGVSLAFDGIQDISAELDRTTNVISKIEVFLEDLKTQQIKVGTIISDSASTYAAA</sequence>
<protein>
    <submittedName>
        <fullName evidence="1">24159_t:CDS:1</fullName>
    </submittedName>
</protein>
<feature type="non-terminal residue" evidence="1">
    <location>
        <position position="1"/>
    </location>
</feature>
<keyword evidence="2" id="KW-1185">Reference proteome</keyword>
<dbReference type="EMBL" id="CAJVQA010086297">
    <property type="protein sequence ID" value="CAG8839127.1"/>
    <property type="molecule type" value="Genomic_DNA"/>
</dbReference>
<accession>A0A9N9PM61</accession>
<dbReference type="Proteomes" id="UP000789759">
    <property type="component" value="Unassembled WGS sequence"/>
</dbReference>
<gene>
    <name evidence="1" type="ORF">CPELLU_LOCUS21811</name>
</gene>
<reference evidence="1" key="1">
    <citation type="submission" date="2021-06" db="EMBL/GenBank/DDBJ databases">
        <authorList>
            <person name="Kallberg Y."/>
            <person name="Tangrot J."/>
            <person name="Rosling A."/>
        </authorList>
    </citation>
    <scope>NUCLEOTIDE SEQUENCE</scope>
    <source>
        <strain evidence="1">FL966</strain>
    </source>
</reference>
<evidence type="ECO:0000313" key="1">
    <source>
        <dbReference type="EMBL" id="CAG8839127.1"/>
    </source>
</evidence>
<proteinExistence type="predicted"/>
<dbReference type="AlphaFoldDB" id="A0A9N9PM61"/>
<feature type="non-terminal residue" evidence="1">
    <location>
        <position position="120"/>
    </location>
</feature>
<name>A0A9N9PM61_9GLOM</name>
<organism evidence="1 2">
    <name type="scientific">Cetraspora pellucida</name>
    <dbReference type="NCBI Taxonomy" id="1433469"/>
    <lineage>
        <taxon>Eukaryota</taxon>
        <taxon>Fungi</taxon>
        <taxon>Fungi incertae sedis</taxon>
        <taxon>Mucoromycota</taxon>
        <taxon>Glomeromycotina</taxon>
        <taxon>Glomeromycetes</taxon>
        <taxon>Diversisporales</taxon>
        <taxon>Gigasporaceae</taxon>
        <taxon>Cetraspora</taxon>
    </lineage>
</organism>